<dbReference type="PROSITE" id="PS50192">
    <property type="entry name" value="T_SNARE"/>
    <property type="match status" value="1"/>
</dbReference>
<organism evidence="4">
    <name type="scientific">Paramoeba aestuarina</name>
    <dbReference type="NCBI Taxonomy" id="180227"/>
    <lineage>
        <taxon>Eukaryota</taxon>
        <taxon>Amoebozoa</taxon>
        <taxon>Discosea</taxon>
        <taxon>Flabellinia</taxon>
        <taxon>Dactylopodida</taxon>
        <taxon>Paramoebidae</taxon>
        <taxon>Paramoeba</taxon>
    </lineage>
</organism>
<feature type="transmembrane region" description="Helical" evidence="2">
    <location>
        <begin position="262"/>
        <end position="282"/>
    </location>
</feature>
<dbReference type="SUPFAM" id="SSF47661">
    <property type="entry name" value="t-snare proteins"/>
    <property type="match status" value="1"/>
</dbReference>
<feature type="coiled-coil region" evidence="1">
    <location>
        <begin position="87"/>
        <end position="114"/>
    </location>
</feature>
<feature type="domain" description="T-SNARE coiled-coil homology" evidence="3">
    <location>
        <begin position="198"/>
        <end position="252"/>
    </location>
</feature>
<keyword evidence="2" id="KW-0472">Membrane</keyword>
<accession>A0A7S4U710</accession>
<dbReference type="InterPro" id="IPR010989">
    <property type="entry name" value="SNARE"/>
</dbReference>
<sequence>MRKRQKIYDRTNDLKRLVKSLQRDIPASRTDEVSISLYGSEGSSQYGSHSSHLRPPAEELAQSIEQSLLMIGKLHVVVTSHLQHDFSDDSRKIINDLTERLNSHKEELEKISHQINKCSFSPERQIFHHYEAVKTTLRSRVMDVSRIFKNELTRQIRSISHDMSPSAGLQIDDGFTACSQQYACERISGKLPAGLGQSQVHEIEQAVLGLTEMMREVAHLVTEQEGLVKQIDFNVDMSMQEVVLGNLSLSRFSDAFKSRQRIIIRILMVVFVSILLVFGVGIV</sequence>
<dbReference type="InterPro" id="IPR000727">
    <property type="entry name" value="T_SNARE_dom"/>
</dbReference>
<evidence type="ECO:0000313" key="4">
    <source>
        <dbReference type="EMBL" id="CAE2328180.1"/>
    </source>
</evidence>
<dbReference type="EMBL" id="HBKR01031920">
    <property type="protein sequence ID" value="CAE2328180.1"/>
    <property type="molecule type" value="Transcribed_RNA"/>
</dbReference>
<evidence type="ECO:0000256" key="1">
    <source>
        <dbReference type="SAM" id="Coils"/>
    </source>
</evidence>
<gene>
    <name evidence="4" type="ORF">NAES01612_LOCUS21003</name>
</gene>
<reference evidence="4" key="1">
    <citation type="submission" date="2021-01" db="EMBL/GenBank/DDBJ databases">
        <authorList>
            <person name="Corre E."/>
            <person name="Pelletier E."/>
            <person name="Niang G."/>
            <person name="Scheremetjew M."/>
            <person name="Finn R."/>
            <person name="Kale V."/>
            <person name="Holt S."/>
            <person name="Cochrane G."/>
            <person name="Meng A."/>
            <person name="Brown T."/>
            <person name="Cohen L."/>
        </authorList>
    </citation>
    <scope>NUCLEOTIDE SEQUENCE</scope>
    <source>
        <strain evidence="4">SoJaBio B1-5/56/2</strain>
    </source>
</reference>
<keyword evidence="1" id="KW-0175">Coiled coil</keyword>
<keyword evidence="2" id="KW-0812">Transmembrane</keyword>
<dbReference type="Gene3D" id="1.20.5.110">
    <property type="match status" value="1"/>
</dbReference>
<protein>
    <recommendedName>
        <fullName evidence="3">t-SNARE coiled-coil homology domain-containing protein</fullName>
    </recommendedName>
</protein>
<dbReference type="GO" id="GO:0016192">
    <property type="term" value="P:vesicle-mediated transport"/>
    <property type="evidence" value="ECO:0007669"/>
    <property type="project" value="InterPro"/>
</dbReference>
<proteinExistence type="predicted"/>
<keyword evidence="2" id="KW-1133">Transmembrane helix</keyword>
<name>A0A7S4U710_9EUKA</name>
<evidence type="ECO:0000259" key="3">
    <source>
        <dbReference type="PROSITE" id="PS50192"/>
    </source>
</evidence>
<dbReference type="AlphaFoldDB" id="A0A7S4U710"/>
<evidence type="ECO:0000256" key="2">
    <source>
        <dbReference type="SAM" id="Phobius"/>
    </source>
</evidence>
<dbReference type="GO" id="GO:0016020">
    <property type="term" value="C:membrane"/>
    <property type="evidence" value="ECO:0007669"/>
    <property type="project" value="InterPro"/>
</dbReference>